<keyword evidence="5" id="KW-0677">Repeat</keyword>
<feature type="domain" description="C2H2-type" evidence="12">
    <location>
        <begin position="21"/>
        <end position="52"/>
    </location>
</feature>
<evidence type="ECO:0000256" key="9">
    <source>
        <dbReference type="ARBA" id="ARBA00023242"/>
    </source>
</evidence>
<evidence type="ECO:0000256" key="2">
    <source>
        <dbReference type="ARBA" id="ARBA00004123"/>
    </source>
</evidence>
<protein>
    <recommendedName>
        <fullName evidence="12">C2H2-type domain-containing protein</fullName>
    </recommendedName>
</protein>
<evidence type="ECO:0000256" key="7">
    <source>
        <dbReference type="ARBA" id="ARBA00022833"/>
    </source>
</evidence>
<evidence type="ECO:0000256" key="1">
    <source>
        <dbReference type="ARBA" id="ARBA00003767"/>
    </source>
</evidence>
<keyword evidence="7" id="KW-0862">Zinc</keyword>
<feature type="region of interest" description="Disordered" evidence="11">
    <location>
        <begin position="377"/>
        <end position="402"/>
    </location>
</feature>
<evidence type="ECO:0000313" key="13">
    <source>
        <dbReference type="EMBL" id="KAA1081486.1"/>
    </source>
</evidence>
<dbReference type="Proteomes" id="UP000325313">
    <property type="component" value="Unassembled WGS sequence"/>
</dbReference>
<evidence type="ECO:0000256" key="4">
    <source>
        <dbReference type="ARBA" id="ARBA00022723"/>
    </source>
</evidence>
<dbReference type="InterPro" id="IPR013087">
    <property type="entry name" value="Znf_C2H2_type"/>
</dbReference>
<dbReference type="EMBL" id="VDEP01000441">
    <property type="protein sequence ID" value="KAA1081486.1"/>
    <property type="molecule type" value="Genomic_DNA"/>
</dbReference>
<dbReference type="SMART" id="SM00355">
    <property type="entry name" value="ZnF_C2H2"/>
    <property type="match status" value="4"/>
</dbReference>
<dbReference type="Pfam" id="PF00096">
    <property type="entry name" value="zf-C2H2"/>
    <property type="match status" value="4"/>
</dbReference>
<sequence>MDILGLVDQAQIRAPQDRRRFECGYDPVSCRKAFARRSDLIRHERIHNNERPFQCQQCGKAFIQRSALTVHFRVHTGERPHVCQTDGCQKAFSDSSSLARHKRVHTGNRPYRCTIEGCSKSFCRRTTLTKHVQRNHVGLSSGNQSSTGHPPTTTVIHGGRGEDSSPVDGCGGGAQMAGVRLSAGSESPCSVGFIDTPGADQYTPPTSILEPVWLYSLLESPDHPAASPNHDPARICQPRFNRVEYGYKQPTNSKTPDSDSFITELSQLYDRSLAGPVVGPLIHASSQSDHSGGACAQDARSHGCTNQMGETDLIWGFIPTEGQSQRKDGPPEHVIFERGGQEGPGRHESGDVPDIHDPRQIFASLSRYSWPSYGLHSPAHEPGSLLDPETRSNPPLVGAPLSRDPLSHLPLNLY</sequence>
<dbReference type="FunFam" id="3.30.160.60:FF:001255">
    <property type="entry name" value="Zinc finger protein 26"/>
    <property type="match status" value="1"/>
</dbReference>
<gene>
    <name evidence="13" type="ORF">PGTUg99_004869</name>
</gene>
<feature type="domain" description="C2H2-type" evidence="12">
    <location>
        <begin position="81"/>
        <end position="110"/>
    </location>
</feature>
<evidence type="ECO:0000256" key="5">
    <source>
        <dbReference type="ARBA" id="ARBA00022737"/>
    </source>
</evidence>
<keyword evidence="4" id="KW-0479">Metal-binding</keyword>
<dbReference type="GO" id="GO:0008270">
    <property type="term" value="F:zinc ion binding"/>
    <property type="evidence" value="ECO:0007669"/>
    <property type="project" value="UniProtKB-KW"/>
</dbReference>
<evidence type="ECO:0000256" key="11">
    <source>
        <dbReference type="SAM" id="MobiDB-lite"/>
    </source>
</evidence>
<dbReference type="GO" id="GO:0000978">
    <property type="term" value="F:RNA polymerase II cis-regulatory region sequence-specific DNA binding"/>
    <property type="evidence" value="ECO:0007669"/>
    <property type="project" value="TreeGrafter"/>
</dbReference>
<dbReference type="AlphaFoldDB" id="A0A5B0MYW3"/>
<feature type="region of interest" description="Disordered" evidence="11">
    <location>
        <begin position="321"/>
        <end position="356"/>
    </location>
</feature>
<dbReference type="InterPro" id="IPR036236">
    <property type="entry name" value="Znf_C2H2_sf"/>
</dbReference>
<dbReference type="PROSITE" id="PS00028">
    <property type="entry name" value="ZINC_FINGER_C2H2_1"/>
    <property type="match status" value="3"/>
</dbReference>
<organism evidence="13 14">
    <name type="scientific">Puccinia graminis f. sp. tritici</name>
    <dbReference type="NCBI Taxonomy" id="56615"/>
    <lineage>
        <taxon>Eukaryota</taxon>
        <taxon>Fungi</taxon>
        <taxon>Dikarya</taxon>
        <taxon>Basidiomycota</taxon>
        <taxon>Pucciniomycotina</taxon>
        <taxon>Pucciniomycetes</taxon>
        <taxon>Pucciniales</taxon>
        <taxon>Pucciniaceae</taxon>
        <taxon>Puccinia</taxon>
    </lineage>
</organism>
<dbReference type="GO" id="GO:0031519">
    <property type="term" value="C:PcG protein complex"/>
    <property type="evidence" value="ECO:0007669"/>
    <property type="project" value="TreeGrafter"/>
</dbReference>
<comment type="caution">
    <text evidence="13">The sequence shown here is derived from an EMBL/GenBank/DDBJ whole genome shotgun (WGS) entry which is preliminary data.</text>
</comment>
<evidence type="ECO:0000313" key="14">
    <source>
        <dbReference type="Proteomes" id="UP000325313"/>
    </source>
</evidence>
<proteinExistence type="inferred from homology"/>
<evidence type="ECO:0000256" key="3">
    <source>
        <dbReference type="ARBA" id="ARBA00006991"/>
    </source>
</evidence>
<feature type="compositionally biased region" description="Basic and acidic residues" evidence="11">
    <location>
        <begin position="324"/>
        <end position="356"/>
    </location>
</feature>
<dbReference type="GO" id="GO:0005667">
    <property type="term" value="C:transcription regulator complex"/>
    <property type="evidence" value="ECO:0007669"/>
    <property type="project" value="TreeGrafter"/>
</dbReference>
<dbReference type="FunFam" id="3.30.160.60:FF:000072">
    <property type="entry name" value="zinc finger protein 143 isoform X1"/>
    <property type="match status" value="1"/>
</dbReference>
<comment type="subcellular location">
    <subcellularLocation>
        <location evidence="2">Nucleus</location>
    </subcellularLocation>
</comment>
<keyword evidence="8" id="KW-0238">DNA-binding</keyword>
<dbReference type="GO" id="GO:0000785">
    <property type="term" value="C:chromatin"/>
    <property type="evidence" value="ECO:0007669"/>
    <property type="project" value="TreeGrafter"/>
</dbReference>
<evidence type="ECO:0000259" key="12">
    <source>
        <dbReference type="PROSITE" id="PS50157"/>
    </source>
</evidence>
<dbReference type="GO" id="GO:0000981">
    <property type="term" value="F:DNA-binding transcription factor activity, RNA polymerase II-specific"/>
    <property type="evidence" value="ECO:0007669"/>
    <property type="project" value="UniProtKB-ARBA"/>
</dbReference>
<keyword evidence="9" id="KW-0539">Nucleus</keyword>
<feature type="domain" description="C2H2-type" evidence="12">
    <location>
        <begin position="53"/>
        <end position="80"/>
    </location>
</feature>
<dbReference type="PANTHER" id="PTHR14003">
    <property type="entry name" value="TRANSCRIPTIONAL REPRESSOR PROTEIN YY"/>
    <property type="match status" value="1"/>
</dbReference>
<comment type="function">
    <text evidence="1">May be involved in transcriptional regulation.</text>
</comment>
<feature type="domain" description="C2H2-type" evidence="12">
    <location>
        <begin position="111"/>
        <end position="141"/>
    </location>
</feature>
<reference evidence="13 14" key="1">
    <citation type="submission" date="2019-05" db="EMBL/GenBank/DDBJ databases">
        <title>Emergence of the Ug99 lineage of the wheat stem rust pathogen through somatic hybridization.</title>
        <authorList>
            <person name="Li F."/>
            <person name="Upadhyaya N.M."/>
            <person name="Sperschneider J."/>
            <person name="Matny O."/>
            <person name="Nguyen-Phuc H."/>
            <person name="Mago R."/>
            <person name="Raley C."/>
            <person name="Miller M.E."/>
            <person name="Silverstein K.A.T."/>
            <person name="Henningsen E."/>
            <person name="Hirsch C.D."/>
            <person name="Visser B."/>
            <person name="Pretorius Z.A."/>
            <person name="Steffenson B.J."/>
            <person name="Schwessinger B."/>
            <person name="Dodds P.N."/>
            <person name="Figueroa M."/>
        </authorList>
    </citation>
    <scope>NUCLEOTIDE SEQUENCE [LARGE SCALE GENOMIC DNA]</scope>
    <source>
        <strain evidence="13 14">Ug99</strain>
    </source>
</reference>
<dbReference type="Gene3D" id="3.30.160.60">
    <property type="entry name" value="Classic Zinc Finger"/>
    <property type="match status" value="4"/>
</dbReference>
<evidence type="ECO:0000256" key="10">
    <source>
        <dbReference type="PROSITE-ProRule" id="PRU00042"/>
    </source>
</evidence>
<dbReference type="PROSITE" id="PS50157">
    <property type="entry name" value="ZINC_FINGER_C2H2_2"/>
    <property type="match status" value="4"/>
</dbReference>
<evidence type="ECO:0000256" key="6">
    <source>
        <dbReference type="ARBA" id="ARBA00022771"/>
    </source>
</evidence>
<evidence type="ECO:0000256" key="8">
    <source>
        <dbReference type="ARBA" id="ARBA00023125"/>
    </source>
</evidence>
<name>A0A5B0MYW3_PUCGR</name>
<keyword evidence="6 10" id="KW-0863">Zinc-finger</keyword>
<dbReference type="PANTHER" id="PTHR14003:SF22">
    <property type="entry name" value="FINGER DOMAIN PROTEIN, PUTATIVE (AFU_ORTHOLOGUE AFUA_4G11480)-RELATED"/>
    <property type="match status" value="1"/>
</dbReference>
<accession>A0A5B0MYW3</accession>
<dbReference type="SUPFAM" id="SSF57667">
    <property type="entry name" value="beta-beta-alpha zinc fingers"/>
    <property type="match status" value="3"/>
</dbReference>
<comment type="similarity">
    <text evidence="3">Belongs to the krueppel C2H2-type zinc-finger protein family.</text>
</comment>